<evidence type="ECO:0000256" key="1">
    <source>
        <dbReference type="SAM" id="MobiDB-lite"/>
    </source>
</evidence>
<reference evidence="2 3" key="1">
    <citation type="journal article" date="2024" name="G3 (Bethesda)">
        <title>Genome assembly of Hibiscus sabdariffa L. provides insights into metabolisms of medicinal natural products.</title>
        <authorList>
            <person name="Kim T."/>
        </authorList>
    </citation>
    <scope>NUCLEOTIDE SEQUENCE [LARGE SCALE GENOMIC DNA]</scope>
    <source>
        <strain evidence="2">TK-2024</strain>
        <tissue evidence="2">Old leaves</tissue>
    </source>
</reference>
<organism evidence="2 3">
    <name type="scientific">Hibiscus sabdariffa</name>
    <name type="common">roselle</name>
    <dbReference type="NCBI Taxonomy" id="183260"/>
    <lineage>
        <taxon>Eukaryota</taxon>
        <taxon>Viridiplantae</taxon>
        <taxon>Streptophyta</taxon>
        <taxon>Embryophyta</taxon>
        <taxon>Tracheophyta</taxon>
        <taxon>Spermatophyta</taxon>
        <taxon>Magnoliopsida</taxon>
        <taxon>eudicotyledons</taxon>
        <taxon>Gunneridae</taxon>
        <taxon>Pentapetalae</taxon>
        <taxon>rosids</taxon>
        <taxon>malvids</taxon>
        <taxon>Malvales</taxon>
        <taxon>Malvaceae</taxon>
        <taxon>Malvoideae</taxon>
        <taxon>Hibiscus</taxon>
    </lineage>
</organism>
<gene>
    <name evidence="2" type="ORF">V6N11_010435</name>
</gene>
<comment type="caution">
    <text evidence="2">The sequence shown here is derived from an EMBL/GenBank/DDBJ whole genome shotgun (WGS) entry which is preliminary data.</text>
</comment>
<feature type="compositionally biased region" description="Low complexity" evidence="1">
    <location>
        <begin position="57"/>
        <end position="71"/>
    </location>
</feature>
<keyword evidence="3" id="KW-1185">Reference proteome</keyword>
<evidence type="ECO:0000313" key="2">
    <source>
        <dbReference type="EMBL" id="KAK9020411.1"/>
    </source>
</evidence>
<proteinExistence type="predicted"/>
<feature type="region of interest" description="Disordered" evidence="1">
    <location>
        <begin position="1"/>
        <end position="78"/>
    </location>
</feature>
<dbReference type="EMBL" id="JBBPBN010000016">
    <property type="protein sequence ID" value="KAK9020411.1"/>
    <property type="molecule type" value="Genomic_DNA"/>
</dbReference>
<sequence length="119" mass="13019">MTGMMDMMNVKKGTVKPEENPVEGQRGKLEGKSSVHEQGPASKYNVENPFVIHVDQSKGGTSVSSSSKTTTNLIEAREEKDMRGHVSLPLKYAELLPMLIDNKLVTPEAQVTLPRIVGL</sequence>
<feature type="compositionally biased region" description="Basic and acidic residues" evidence="1">
    <location>
        <begin position="15"/>
        <end position="35"/>
    </location>
</feature>
<name>A0ABR2S5A3_9ROSI</name>
<dbReference type="Proteomes" id="UP001396334">
    <property type="component" value="Unassembled WGS sequence"/>
</dbReference>
<protein>
    <submittedName>
        <fullName evidence="2">Uncharacterized protein</fullName>
    </submittedName>
</protein>
<accession>A0ABR2S5A3</accession>
<evidence type="ECO:0000313" key="3">
    <source>
        <dbReference type="Proteomes" id="UP001396334"/>
    </source>
</evidence>